<dbReference type="NCBIfam" id="NF041621">
    <property type="entry name" value="MXAN_5187_C_dom"/>
    <property type="match status" value="1"/>
</dbReference>
<evidence type="ECO:0000313" key="2">
    <source>
        <dbReference type="EMBL" id="AUX25037.1"/>
    </source>
</evidence>
<dbReference type="InterPro" id="IPR029151">
    <property type="entry name" value="Sensor-like_sf"/>
</dbReference>
<dbReference type="AlphaFoldDB" id="A0A4P2Q6D5"/>
<evidence type="ECO:0008006" key="4">
    <source>
        <dbReference type="Google" id="ProtNLM"/>
    </source>
</evidence>
<name>A0A4P2Q6D5_SORCE</name>
<reference evidence="2 3" key="1">
    <citation type="submission" date="2015-09" db="EMBL/GenBank/DDBJ databases">
        <title>Sorangium comparison.</title>
        <authorList>
            <person name="Zaburannyi N."/>
            <person name="Bunk B."/>
            <person name="Overmann J."/>
            <person name="Mueller R."/>
        </authorList>
    </citation>
    <scope>NUCLEOTIDE SEQUENCE [LARGE SCALE GENOMIC DNA]</scope>
    <source>
        <strain evidence="2 3">So ceGT47</strain>
    </source>
</reference>
<protein>
    <recommendedName>
        <fullName evidence="4">HAMP domain-containing protein</fullName>
    </recommendedName>
</protein>
<keyword evidence="1" id="KW-1133">Transmembrane helix</keyword>
<keyword evidence="1" id="KW-0472">Membrane</keyword>
<dbReference type="Proteomes" id="UP000295781">
    <property type="component" value="Chromosome"/>
</dbReference>
<dbReference type="Gene3D" id="3.30.450.20">
    <property type="entry name" value="PAS domain"/>
    <property type="match status" value="1"/>
</dbReference>
<evidence type="ECO:0000256" key="1">
    <source>
        <dbReference type="SAM" id="Phobius"/>
    </source>
</evidence>
<dbReference type="RefSeq" id="WP_129351697.1">
    <property type="nucleotide sequence ID" value="NZ_CP012670.1"/>
</dbReference>
<keyword evidence="1" id="KW-0812">Transmembrane</keyword>
<proteinExistence type="predicted"/>
<gene>
    <name evidence="2" type="ORF">SOCEGT47_055790</name>
</gene>
<accession>A0A4P2Q6D5</accession>
<evidence type="ECO:0000313" key="3">
    <source>
        <dbReference type="Proteomes" id="UP000295781"/>
    </source>
</evidence>
<dbReference type="EMBL" id="CP012670">
    <property type="protein sequence ID" value="AUX25037.1"/>
    <property type="molecule type" value="Genomic_DNA"/>
</dbReference>
<feature type="transmembrane region" description="Helical" evidence="1">
    <location>
        <begin position="291"/>
        <end position="313"/>
    </location>
</feature>
<dbReference type="OrthoDB" id="5487286at2"/>
<sequence length="482" mass="50554">MRGKIIAVFAVIVLMVGGLSYTLARASLGSISASGEAPRALAAAMAQLQVDGLVLERWLASHASGPRLREPFNAGTAPARAEAATSAANAIREAVAASPELAKTPPSLVVLVDRKGVVLGRNASALMRGDDLGAVYPSLKRAIEQGVTGSDVWVSRARNEQLLASYAPVRDDAGQIVGAVAVGTALNDERLSNASERTSGRILVVAVQSGDGLDVVAKSRNASPQLVSALTASPAKDGALHALGSGRMVDLGGLPAEYRAVGQALDGYGDGRRAVLLSIAELKAPGSAGALLWPVLGVTALGLVLVVVAAYFLDAYVSRPISEIEDGLLAIMNGRTDLRFGIEHAELGGLVFRLNSLLNQLLGVQEDETDADGRPSRAPASASFRDALEVDERMAALSADEIPADAKALLEEPEDAYYARIFREYIAAKRSLGNPVDHITRDAFVARLKASEQELGQKHGKPMRYKIEVRGKEIVLLAVPLA</sequence>
<dbReference type="SUPFAM" id="SSF103190">
    <property type="entry name" value="Sensory domain-like"/>
    <property type="match status" value="1"/>
</dbReference>
<organism evidence="2 3">
    <name type="scientific">Sorangium cellulosum</name>
    <name type="common">Polyangium cellulosum</name>
    <dbReference type="NCBI Taxonomy" id="56"/>
    <lineage>
        <taxon>Bacteria</taxon>
        <taxon>Pseudomonadati</taxon>
        <taxon>Myxococcota</taxon>
        <taxon>Polyangia</taxon>
        <taxon>Polyangiales</taxon>
        <taxon>Polyangiaceae</taxon>
        <taxon>Sorangium</taxon>
    </lineage>
</organism>